<sequence>MVAWVQLPAFPVHFYHQEILFSLGNMIGRAIKLDFHTQHQQRVKFARMAVELDLSKPLVTRIRLDGKWQYIEYENLPKVCFECGKVGHTTASCPSLCESAVSIRIGTAAAPPEKCSEESSEEKAGFGPWMQVTRRSRRGTRGHEKGNSDINQGDLVVGGNAEKGKGNHKILEGISGSKGGSRETQGQRTENLKLSRGEKGKYNDGVQQKGKEKVSKTIVEGVTGGQGVLGPIPVAQRNMNSGANKPTLDTKKQWERGSTSLDKDNGPLLLNEGTGPRNGPELTCSSPPPTRIVKGPNDTSIQIVAIPPYESQQAAERETNFPSAAVRTKNQKGHKKKNSKSPRKTSVPITSKALQVWTPVKEKKNKARTRLASLTLQEIEAWTGAAKAAATETSPPQVLEVEPSEKMIPALETAGSD</sequence>
<dbReference type="SUPFAM" id="SSF57756">
    <property type="entry name" value="Retrovirus zinc finger-like domains"/>
    <property type="match status" value="1"/>
</dbReference>
<feature type="region of interest" description="Disordered" evidence="2">
    <location>
        <begin position="237"/>
        <end position="352"/>
    </location>
</feature>
<protein>
    <recommendedName>
        <fullName evidence="3">CCHC-type domain-containing protein</fullName>
    </recommendedName>
</protein>
<name>A0AAV0R672_9ROSI</name>
<feature type="compositionally biased region" description="Basic and acidic residues" evidence="2">
    <location>
        <begin position="162"/>
        <end position="171"/>
    </location>
</feature>
<accession>A0AAV0R672</accession>
<keyword evidence="5" id="KW-1185">Reference proteome</keyword>
<dbReference type="InterPro" id="IPR001878">
    <property type="entry name" value="Znf_CCHC"/>
</dbReference>
<feature type="domain" description="CCHC-type" evidence="3">
    <location>
        <begin position="80"/>
        <end position="95"/>
    </location>
</feature>
<evidence type="ECO:0000313" key="5">
    <source>
        <dbReference type="Proteomes" id="UP001154282"/>
    </source>
</evidence>
<organism evidence="4 5">
    <name type="scientific">Linum tenue</name>
    <dbReference type="NCBI Taxonomy" id="586396"/>
    <lineage>
        <taxon>Eukaryota</taxon>
        <taxon>Viridiplantae</taxon>
        <taxon>Streptophyta</taxon>
        <taxon>Embryophyta</taxon>
        <taxon>Tracheophyta</taxon>
        <taxon>Spermatophyta</taxon>
        <taxon>Magnoliopsida</taxon>
        <taxon>eudicotyledons</taxon>
        <taxon>Gunneridae</taxon>
        <taxon>Pentapetalae</taxon>
        <taxon>rosids</taxon>
        <taxon>fabids</taxon>
        <taxon>Malpighiales</taxon>
        <taxon>Linaceae</taxon>
        <taxon>Linum</taxon>
    </lineage>
</organism>
<dbReference type="GO" id="GO:0008270">
    <property type="term" value="F:zinc ion binding"/>
    <property type="evidence" value="ECO:0007669"/>
    <property type="project" value="UniProtKB-KW"/>
</dbReference>
<dbReference type="InterPro" id="IPR040256">
    <property type="entry name" value="At4g02000-like"/>
</dbReference>
<dbReference type="InterPro" id="IPR036875">
    <property type="entry name" value="Znf_CCHC_sf"/>
</dbReference>
<evidence type="ECO:0000256" key="2">
    <source>
        <dbReference type="SAM" id="MobiDB-lite"/>
    </source>
</evidence>
<dbReference type="GO" id="GO:0003676">
    <property type="term" value="F:nucleic acid binding"/>
    <property type="evidence" value="ECO:0007669"/>
    <property type="project" value="InterPro"/>
</dbReference>
<keyword evidence="1" id="KW-0863">Zinc-finger</keyword>
<evidence type="ECO:0000259" key="3">
    <source>
        <dbReference type="PROSITE" id="PS50158"/>
    </source>
</evidence>
<dbReference type="AlphaFoldDB" id="A0AAV0R672"/>
<comment type="caution">
    <text evidence="4">The sequence shown here is derived from an EMBL/GenBank/DDBJ whole genome shotgun (WGS) entry which is preliminary data.</text>
</comment>
<feature type="compositionally biased region" description="Basic and acidic residues" evidence="2">
    <location>
        <begin position="190"/>
        <end position="202"/>
    </location>
</feature>
<evidence type="ECO:0000313" key="4">
    <source>
        <dbReference type="EMBL" id="CAI0552666.1"/>
    </source>
</evidence>
<gene>
    <name evidence="4" type="ORF">LITE_LOCUS46532</name>
</gene>
<evidence type="ECO:0000256" key="1">
    <source>
        <dbReference type="PROSITE-ProRule" id="PRU00047"/>
    </source>
</evidence>
<keyword evidence="1" id="KW-0479">Metal-binding</keyword>
<dbReference type="PROSITE" id="PS50158">
    <property type="entry name" value="ZF_CCHC"/>
    <property type="match status" value="1"/>
</dbReference>
<dbReference type="Proteomes" id="UP001154282">
    <property type="component" value="Unassembled WGS sequence"/>
</dbReference>
<dbReference type="PANTHER" id="PTHR31286:SF99">
    <property type="entry name" value="DUF4283 DOMAIN-CONTAINING PROTEIN"/>
    <property type="match status" value="1"/>
</dbReference>
<feature type="region of interest" description="Disordered" evidence="2">
    <location>
        <begin position="135"/>
        <end position="213"/>
    </location>
</feature>
<reference evidence="4" key="1">
    <citation type="submission" date="2022-08" db="EMBL/GenBank/DDBJ databases">
        <authorList>
            <person name="Gutierrez-Valencia J."/>
        </authorList>
    </citation>
    <scope>NUCLEOTIDE SEQUENCE</scope>
</reference>
<keyword evidence="1" id="KW-0862">Zinc</keyword>
<dbReference type="EMBL" id="CAMGYJ010000010">
    <property type="protein sequence ID" value="CAI0552666.1"/>
    <property type="molecule type" value="Genomic_DNA"/>
</dbReference>
<dbReference type="Pfam" id="PF14392">
    <property type="entry name" value="zf-CCHC_4"/>
    <property type="match status" value="1"/>
</dbReference>
<proteinExistence type="predicted"/>
<feature type="compositionally biased region" description="Basic and acidic residues" evidence="2">
    <location>
        <begin position="248"/>
        <end position="265"/>
    </location>
</feature>
<dbReference type="InterPro" id="IPR025836">
    <property type="entry name" value="Zn_knuckle_CX2CX4HX4C"/>
</dbReference>
<dbReference type="PANTHER" id="PTHR31286">
    <property type="entry name" value="GLYCINE-RICH CELL WALL STRUCTURAL PROTEIN 1.8-LIKE"/>
    <property type="match status" value="1"/>
</dbReference>
<feature type="compositionally biased region" description="Basic residues" evidence="2">
    <location>
        <begin position="329"/>
        <end position="343"/>
    </location>
</feature>